<dbReference type="GO" id="GO:0036397">
    <property type="term" value="F:formate dehydrogenase (quinone) activity"/>
    <property type="evidence" value="ECO:0007669"/>
    <property type="project" value="TreeGrafter"/>
</dbReference>
<protein>
    <submittedName>
        <fullName evidence="16">Formate dehydrogenase, gamma subunit</fullName>
    </submittedName>
</protein>
<keyword evidence="9" id="KW-0249">Electron transport</keyword>
<evidence type="ECO:0000313" key="17">
    <source>
        <dbReference type="Proteomes" id="UP000005744"/>
    </source>
</evidence>
<keyword evidence="7 14" id="KW-0812">Transmembrane</keyword>
<keyword evidence="12 14" id="KW-0472">Membrane</keyword>
<comment type="subcellular location">
    <subcellularLocation>
        <location evidence="2">Cell membrane</location>
        <topology evidence="2">Multi-pass membrane protein</topology>
    </subcellularLocation>
</comment>
<feature type="transmembrane region" description="Helical" evidence="14">
    <location>
        <begin position="272"/>
        <end position="291"/>
    </location>
</feature>
<dbReference type="GO" id="GO:0008863">
    <property type="term" value="F:formate dehydrogenase (NAD+) activity"/>
    <property type="evidence" value="ECO:0007669"/>
    <property type="project" value="InterPro"/>
</dbReference>
<keyword evidence="4" id="KW-0813">Transport</keyword>
<accession>I3CCR6</accession>
<evidence type="ECO:0000256" key="4">
    <source>
        <dbReference type="ARBA" id="ARBA00022448"/>
    </source>
</evidence>
<name>I3CCR6_9GAMM</name>
<evidence type="ECO:0000256" key="9">
    <source>
        <dbReference type="ARBA" id="ARBA00022982"/>
    </source>
</evidence>
<dbReference type="Gene3D" id="1.20.950.20">
    <property type="entry name" value="Transmembrane di-heme cytochromes, Chain C"/>
    <property type="match status" value="1"/>
</dbReference>
<dbReference type="GO" id="GO:0009055">
    <property type="term" value="F:electron transfer activity"/>
    <property type="evidence" value="ECO:0007669"/>
    <property type="project" value="InterPro"/>
</dbReference>
<keyword evidence="17" id="KW-1185">Reference proteome</keyword>
<evidence type="ECO:0000256" key="5">
    <source>
        <dbReference type="ARBA" id="ARBA00022475"/>
    </source>
</evidence>
<dbReference type="STRING" id="395493.BegalDRAFT_0491"/>
<feature type="region of interest" description="Disordered" evidence="13">
    <location>
        <begin position="331"/>
        <end position="352"/>
    </location>
</feature>
<keyword evidence="10 14" id="KW-1133">Transmembrane helix</keyword>
<evidence type="ECO:0000256" key="12">
    <source>
        <dbReference type="ARBA" id="ARBA00023136"/>
    </source>
</evidence>
<evidence type="ECO:0000256" key="7">
    <source>
        <dbReference type="ARBA" id="ARBA00022692"/>
    </source>
</evidence>
<dbReference type="GO" id="GO:0022904">
    <property type="term" value="P:respiratory electron transport chain"/>
    <property type="evidence" value="ECO:0007669"/>
    <property type="project" value="InterPro"/>
</dbReference>
<dbReference type="NCBIfam" id="TIGR01583">
    <property type="entry name" value="formate-DH-gamm"/>
    <property type="match status" value="1"/>
</dbReference>
<organism evidence="16 17">
    <name type="scientific">Beggiatoa alba B18LD</name>
    <dbReference type="NCBI Taxonomy" id="395493"/>
    <lineage>
        <taxon>Bacteria</taxon>
        <taxon>Pseudomonadati</taxon>
        <taxon>Pseudomonadota</taxon>
        <taxon>Gammaproteobacteria</taxon>
        <taxon>Thiotrichales</taxon>
        <taxon>Thiotrichaceae</taxon>
        <taxon>Beggiatoa</taxon>
    </lineage>
</organism>
<proteinExistence type="inferred from homology"/>
<dbReference type="GO" id="GO:0005886">
    <property type="term" value="C:plasma membrane"/>
    <property type="evidence" value="ECO:0007669"/>
    <property type="project" value="UniProtKB-SubCell"/>
</dbReference>
<feature type="compositionally biased region" description="Polar residues" evidence="13">
    <location>
        <begin position="331"/>
        <end position="345"/>
    </location>
</feature>
<keyword evidence="6" id="KW-0349">Heme</keyword>
<evidence type="ECO:0000256" key="14">
    <source>
        <dbReference type="SAM" id="Phobius"/>
    </source>
</evidence>
<reference evidence="16 17" key="1">
    <citation type="submission" date="2011-11" db="EMBL/GenBank/DDBJ databases">
        <title>Improved High-Quality Draft sequence of Beggiatoa alba B18lD.</title>
        <authorList>
            <consortium name="US DOE Joint Genome Institute"/>
            <person name="Lucas S."/>
            <person name="Han J."/>
            <person name="Lapidus A."/>
            <person name="Cheng J.-F."/>
            <person name="Goodwin L."/>
            <person name="Pitluck S."/>
            <person name="Peters L."/>
            <person name="Mikhailova N."/>
            <person name="Held B."/>
            <person name="Detter J.C."/>
            <person name="Han C."/>
            <person name="Tapia R."/>
            <person name="Land M."/>
            <person name="Hauser L."/>
            <person name="Kyrpides N."/>
            <person name="Ivanova N."/>
            <person name="Pagani I."/>
            <person name="Samuel K."/>
            <person name="Teske A."/>
            <person name="Mueller J."/>
            <person name="Woyke T."/>
        </authorList>
    </citation>
    <scope>NUCLEOTIDE SEQUENCE [LARGE SCALE GENOMIC DNA]</scope>
    <source>
        <strain evidence="16 17">B18LD</strain>
    </source>
</reference>
<dbReference type="GO" id="GO:0046872">
    <property type="term" value="F:metal ion binding"/>
    <property type="evidence" value="ECO:0007669"/>
    <property type="project" value="UniProtKB-KW"/>
</dbReference>
<sequence>MTRKTRYRMMSWSFLLILALAILIPTASSLLWLNTATATAEAPATNPRADYWREVRSGEVGYTTIQGVDRGILIQNAGQNWRQLRNAPIATYGAYLLIGVIGAIGLFYLLRGKLKLEHPRTGIKILRWSFFERLLHWYTAILFIILAITGLSLLYGRAVLIPLLGKESFAAYASYAHELHNFLGIYFAGGVILMVLLWLRHNIPIKADLDWFLKGGGMIGHGHPSAGRMNGGEKTWYWVVAIVGLTVCATGLFLHFPSLFEQTRNQLQTAHLLHVTLALAWIAFTFGHIYIGTMGSEGSLEGMVTGYVDESWAKQHHDLWYEELKQANAIPNNATEQTDKSTAPTSDALAHH</sequence>
<dbReference type="InterPro" id="IPR051817">
    <property type="entry name" value="FDH_cytochrome_b556_subunit"/>
</dbReference>
<feature type="transmembrane region" description="Helical" evidence="14">
    <location>
        <begin position="134"/>
        <end position="159"/>
    </location>
</feature>
<dbReference type="InterPro" id="IPR006471">
    <property type="entry name" value="Formate_DH_gsu"/>
</dbReference>
<dbReference type="HOGENOM" id="CLU_047957_0_0_6"/>
<feature type="transmembrane region" description="Helical" evidence="14">
    <location>
        <begin position="236"/>
        <end position="260"/>
    </location>
</feature>
<dbReference type="RefSeq" id="WP_002683320.1">
    <property type="nucleotide sequence ID" value="NZ_JH600070.1"/>
</dbReference>
<dbReference type="InterPro" id="IPR016174">
    <property type="entry name" value="Di-haem_cyt_TM"/>
</dbReference>
<dbReference type="GO" id="GO:0015944">
    <property type="term" value="P:formate oxidation"/>
    <property type="evidence" value="ECO:0007669"/>
    <property type="project" value="TreeGrafter"/>
</dbReference>
<dbReference type="Pfam" id="PF01292">
    <property type="entry name" value="Ni_hydr_CYTB"/>
    <property type="match status" value="1"/>
</dbReference>
<evidence type="ECO:0000256" key="11">
    <source>
        <dbReference type="ARBA" id="ARBA00023004"/>
    </source>
</evidence>
<dbReference type="InterPro" id="IPR011577">
    <property type="entry name" value="Cyt_b561_bac/Ni-Hgenase"/>
</dbReference>
<dbReference type="PANTHER" id="PTHR30074:SF6">
    <property type="entry name" value="FORMATE DEHYDROGENASE GAMMA SUBUNIT"/>
    <property type="match status" value="1"/>
</dbReference>
<dbReference type="PANTHER" id="PTHR30074">
    <property type="entry name" value="FORMATE DEHYDROGENASE, NITRATE-INDUCIBLE, CYTOCHROME B556 FDN SUBUNIT"/>
    <property type="match status" value="1"/>
</dbReference>
<feature type="domain" description="Cytochrome b561 bacterial/Ni-hydrogenase" evidence="15">
    <location>
        <begin position="127"/>
        <end position="306"/>
    </location>
</feature>
<feature type="transmembrane region" description="Helical" evidence="14">
    <location>
        <begin position="89"/>
        <end position="110"/>
    </location>
</feature>
<keyword evidence="5" id="KW-1003">Cell membrane</keyword>
<evidence type="ECO:0000256" key="8">
    <source>
        <dbReference type="ARBA" id="ARBA00022723"/>
    </source>
</evidence>
<feature type="transmembrane region" description="Helical" evidence="14">
    <location>
        <begin position="179"/>
        <end position="199"/>
    </location>
</feature>
<evidence type="ECO:0000256" key="3">
    <source>
        <dbReference type="ARBA" id="ARBA00010747"/>
    </source>
</evidence>
<dbReference type="Proteomes" id="UP000005744">
    <property type="component" value="Unassembled WGS sequence"/>
</dbReference>
<dbReference type="AlphaFoldDB" id="I3CCR6"/>
<dbReference type="SUPFAM" id="SSF81342">
    <property type="entry name" value="Transmembrane di-heme cytochromes"/>
    <property type="match status" value="1"/>
</dbReference>
<comment type="cofactor">
    <cofactor evidence="1">
        <name>heme</name>
        <dbReference type="ChEBI" id="CHEBI:30413"/>
    </cofactor>
</comment>
<evidence type="ECO:0000256" key="6">
    <source>
        <dbReference type="ARBA" id="ARBA00022617"/>
    </source>
</evidence>
<dbReference type="OrthoDB" id="9790598at2"/>
<dbReference type="EMBL" id="JH600070">
    <property type="protein sequence ID" value="EIJ41409.1"/>
    <property type="molecule type" value="Genomic_DNA"/>
</dbReference>
<evidence type="ECO:0000256" key="10">
    <source>
        <dbReference type="ARBA" id="ARBA00022989"/>
    </source>
</evidence>
<evidence type="ECO:0000256" key="2">
    <source>
        <dbReference type="ARBA" id="ARBA00004651"/>
    </source>
</evidence>
<evidence type="ECO:0000256" key="13">
    <source>
        <dbReference type="SAM" id="MobiDB-lite"/>
    </source>
</evidence>
<evidence type="ECO:0000256" key="1">
    <source>
        <dbReference type="ARBA" id="ARBA00001971"/>
    </source>
</evidence>
<gene>
    <name evidence="16" type="ORF">BegalDRAFT_0491</name>
</gene>
<dbReference type="eggNOG" id="COG2864">
    <property type="taxonomic scope" value="Bacteria"/>
</dbReference>
<evidence type="ECO:0000259" key="15">
    <source>
        <dbReference type="Pfam" id="PF01292"/>
    </source>
</evidence>
<evidence type="ECO:0000313" key="16">
    <source>
        <dbReference type="EMBL" id="EIJ41409.1"/>
    </source>
</evidence>
<dbReference type="GO" id="GO:0009326">
    <property type="term" value="C:formate dehydrogenase complex"/>
    <property type="evidence" value="ECO:0007669"/>
    <property type="project" value="InterPro"/>
</dbReference>
<keyword evidence="8" id="KW-0479">Metal-binding</keyword>
<dbReference type="FunFam" id="1.20.950.20:FF:000002">
    <property type="entry name" value="Formate dehydrogenase cytochrome b556 subunit"/>
    <property type="match status" value="1"/>
</dbReference>
<comment type="similarity">
    <text evidence="3">Belongs to the formate dehydrogenase gamma subunit family.</text>
</comment>
<dbReference type="GO" id="GO:0009061">
    <property type="term" value="P:anaerobic respiration"/>
    <property type="evidence" value="ECO:0007669"/>
    <property type="project" value="TreeGrafter"/>
</dbReference>
<keyword evidence="11" id="KW-0408">Iron</keyword>